<feature type="domain" description="PAC" evidence="3">
    <location>
        <begin position="267"/>
        <end position="319"/>
    </location>
</feature>
<dbReference type="SUPFAM" id="SSF55785">
    <property type="entry name" value="PYP-like sensor domain (PAS domain)"/>
    <property type="match status" value="1"/>
</dbReference>
<dbReference type="SUPFAM" id="SSF141868">
    <property type="entry name" value="EAL domain-like"/>
    <property type="match status" value="1"/>
</dbReference>
<feature type="non-terminal residue" evidence="6">
    <location>
        <position position="1"/>
    </location>
</feature>
<dbReference type="EMBL" id="JABZMI010000479">
    <property type="protein sequence ID" value="MBF1166500.1"/>
    <property type="molecule type" value="Genomic_DNA"/>
</dbReference>
<evidence type="ECO:0000256" key="1">
    <source>
        <dbReference type="SAM" id="Phobius"/>
    </source>
</evidence>
<dbReference type="NCBIfam" id="TIGR00254">
    <property type="entry name" value="GGDEF"/>
    <property type="match status" value="1"/>
</dbReference>
<evidence type="ECO:0000259" key="4">
    <source>
        <dbReference type="PROSITE" id="PS50883"/>
    </source>
</evidence>
<keyword evidence="1" id="KW-1133">Transmembrane helix</keyword>
<dbReference type="PROSITE" id="PS50887">
    <property type="entry name" value="GGDEF"/>
    <property type="match status" value="1"/>
</dbReference>
<evidence type="ECO:0000259" key="5">
    <source>
        <dbReference type="PROSITE" id="PS50887"/>
    </source>
</evidence>
<dbReference type="Pfam" id="PF19443">
    <property type="entry name" value="DAHL"/>
    <property type="match status" value="1"/>
</dbReference>
<dbReference type="InterPro" id="IPR000160">
    <property type="entry name" value="GGDEF_dom"/>
</dbReference>
<proteinExistence type="predicted"/>
<dbReference type="NCBIfam" id="TIGR00229">
    <property type="entry name" value="sensory_box"/>
    <property type="match status" value="1"/>
</dbReference>
<dbReference type="CDD" id="cd00130">
    <property type="entry name" value="PAS"/>
    <property type="match status" value="1"/>
</dbReference>
<dbReference type="SMART" id="SM00052">
    <property type="entry name" value="EAL"/>
    <property type="match status" value="1"/>
</dbReference>
<evidence type="ECO:0000259" key="3">
    <source>
        <dbReference type="PROSITE" id="PS50113"/>
    </source>
</evidence>
<dbReference type="InterPro" id="IPR029787">
    <property type="entry name" value="Nucleotide_cyclase"/>
</dbReference>
<dbReference type="PROSITE" id="PS50883">
    <property type="entry name" value="EAL"/>
    <property type="match status" value="1"/>
</dbReference>
<dbReference type="PANTHER" id="PTHR44757">
    <property type="entry name" value="DIGUANYLATE CYCLASE DGCP"/>
    <property type="match status" value="1"/>
</dbReference>
<evidence type="ECO:0000313" key="6">
    <source>
        <dbReference type="EMBL" id="MBF1166500.1"/>
    </source>
</evidence>
<dbReference type="InterPro" id="IPR013767">
    <property type="entry name" value="PAS_fold"/>
</dbReference>
<keyword evidence="1" id="KW-0472">Membrane</keyword>
<evidence type="ECO:0000313" key="7">
    <source>
        <dbReference type="Proteomes" id="UP000718593"/>
    </source>
</evidence>
<dbReference type="InterPro" id="IPR043128">
    <property type="entry name" value="Rev_trsase/Diguanyl_cyclase"/>
</dbReference>
<dbReference type="PANTHER" id="PTHR44757:SF2">
    <property type="entry name" value="BIOFILM ARCHITECTURE MAINTENANCE PROTEIN MBAA"/>
    <property type="match status" value="1"/>
</dbReference>
<dbReference type="InterPro" id="IPR035919">
    <property type="entry name" value="EAL_sf"/>
</dbReference>
<dbReference type="SUPFAM" id="SSF55073">
    <property type="entry name" value="Nucleotide cyclase"/>
    <property type="match status" value="1"/>
</dbReference>
<dbReference type="InterPro" id="IPR001610">
    <property type="entry name" value="PAC"/>
</dbReference>
<feature type="transmembrane region" description="Helical" evidence="1">
    <location>
        <begin position="148"/>
        <end position="165"/>
    </location>
</feature>
<feature type="non-terminal residue" evidence="6">
    <location>
        <position position="606"/>
    </location>
</feature>
<name>A0A930G115_9RHOO</name>
<dbReference type="Pfam" id="PF00563">
    <property type="entry name" value="EAL"/>
    <property type="match status" value="1"/>
</dbReference>
<dbReference type="InterPro" id="IPR000014">
    <property type="entry name" value="PAS"/>
</dbReference>
<dbReference type="InterPro" id="IPR001633">
    <property type="entry name" value="EAL_dom"/>
</dbReference>
<dbReference type="SMART" id="SM00086">
    <property type="entry name" value="PAC"/>
    <property type="match status" value="1"/>
</dbReference>
<dbReference type="Gene3D" id="3.30.450.20">
    <property type="entry name" value="PAS domain"/>
    <property type="match status" value="1"/>
</dbReference>
<evidence type="ECO:0000259" key="2">
    <source>
        <dbReference type="PROSITE" id="PS50112"/>
    </source>
</evidence>
<sequence>TLARKADLIDRFKRDNAVLRNSQAYFPVAAAELLDRHSPPMSPVLHQTVGRYVREMLSFARTPSEEGALRIAGIVSHLSTLSHGSAAAPEIDNLLRHGAQITARLLDIDRLMQEIVSLDSRQQMDALFHSYSQGHAEATLEASRFRRLLYALALLLAGFLIWLFARLERIRRSLATAHAEVSARYAAQLAAEKQLSLHATVFHSAHDGITLTDAKGVILDVNPAFTRITGWEHDEVVGRNPRMFKSGKHDEAFYQAMWQTIRETGSWRGEIWNRNKHGEIYPELLSISAVRNPEGEITNYVAVFADIRRIKAQERQLTQLAYYDALTELPNRVLLSDRLNQGIAQSRRANSAMAICYLDLDGFKPINDTWGHQVGDKVLIEIAGRLQSALRGGDTVARLGGDEFVLLLQGIDGQQHLTEAARRLLSLIALPLTQAPGGICISASMGITLFPNDESDPDTLLRHADQAMYLAKEAGKNNFHIFDTEQDKFKRSRQDRFQRIEQALENGEFILHFQPKVDLRAGEVVGAEALIRWQHPERGLLPPADFLPLIEDDDLIKAVGDWVIESTLTQMEAWRREGFILPVSVNVAARQLQSPEFVEKLKAALY</sequence>
<gene>
    <name evidence="6" type="ORF">HXL68_15865</name>
</gene>
<dbReference type="PROSITE" id="PS50113">
    <property type="entry name" value="PAC"/>
    <property type="match status" value="1"/>
</dbReference>
<protein>
    <submittedName>
        <fullName evidence="6">Diguanylate cyclase</fullName>
    </submittedName>
</protein>
<dbReference type="CDD" id="cd01949">
    <property type="entry name" value="GGDEF"/>
    <property type="match status" value="1"/>
</dbReference>
<dbReference type="InterPro" id="IPR045812">
    <property type="entry name" value="DAHL"/>
</dbReference>
<dbReference type="Pfam" id="PF00989">
    <property type="entry name" value="PAS"/>
    <property type="match status" value="1"/>
</dbReference>
<dbReference type="InterPro" id="IPR000700">
    <property type="entry name" value="PAS-assoc_C"/>
</dbReference>
<reference evidence="6" key="1">
    <citation type="submission" date="2020-04" db="EMBL/GenBank/DDBJ databases">
        <title>Deep metagenomics examines the oral microbiome during advanced dental caries in children, revealing novel taxa and co-occurrences with host molecules.</title>
        <authorList>
            <person name="Baker J.L."/>
            <person name="Morton J.T."/>
            <person name="Dinis M."/>
            <person name="Alvarez R."/>
            <person name="Tran N.C."/>
            <person name="Knight R."/>
            <person name="Edlund A."/>
        </authorList>
    </citation>
    <scope>NUCLEOTIDE SEQUENCE</scope>
    <source>
        <strain evidence="6">JCVI_32_bin.24</strain>
    </source>
</reference>
<dbReference type="GO" id="GO:0006355">
    <property type="term" value="P:regulation of DNA-templated transcription"/>
    <property type="evidence" value="ECO:0007669"/>
    <property type="project" value="InterPro"/>
</dbReference>
<dbReference type="Gene3D" id="3.30.70.270">
    <property type="match status" value="1"/>
</dbReference>
<dbReference type="SMART" id="SM00267">
    <property type="entry name" value="GGDEF"/>
    <property type="match status" value="1"/>
</dbReference>
<dbReference type="InterPro" id="IPR052155">
    <property type="entry name" value="Biofilm_reg_signaling"/>
</dbReference>
<dbReference type="SMART" id="SM00091">
    <property type="entry name" value="PAS"/>
    <property type="match status" value="1"/>
</dbReference>
<accession>A0A930G115</accession>
<dbReference type="AlphaFoldDB" id="A0A930G115"/>
<feature type="domain" description="GGDEF" evidence="5">
    <location>
        <begin position="351"/>
        <end position="484"/>
    </location>
</feature>
<dbReference type="CDD" id="cd01948">
    <property type="entry name" value="EAL"/>
    <property type="match status" value="1"/>
</dbReference>
<dbReference type="InterPro" id="IPR035965">
    <property type="entry name" value="PAS-like_dom_sf"/>
</dbReference>
<organism evidence="6 7">
    <name type="scientific">Dechloromonas agitata</name>
    <dbReference type="NCBI Taxonomy" id="73030"/>
    <lineage>
        <taxon>Bacteria</taxon>
        <taxon>Pseudomonadati</taxon>
        <taxon>Pseudomonadota</taxon>
        <taxon>Betaproteobacteria</taxon>
        <taxon>Rhodocyclales</taxon>
        <taxon>Azonexaceae</taxon>
        <taxon>Dechloromonas</taxon>
    </lineage>
</organism>
<feature type="domain" description="PAS" evidence="2">
    <location>
        <begin position="194"/>
        <end position="240"/>
    </location>
</feature>
<dbReference type="FunFam" id="3.30.70.270:FF:000001">
    <property type="entry name" value="Diguanylate cyclase domain protein"/>
    <property type="match status" value="1"/>
</dbReference>
<dbReference type="PROSITE" id="PS50112">
    <property type="entry name" value="PAS"/>
    <property type="match status" value="1"/>
</dbReference>
<dbReference type="Proteomes" id="UP000718593">
    <property type="component" value="Unassembled WGS sequence"/>
</dbReference>
<feature type="domain" description="EAL" evidence="4">
    <location>
        <begin position="493"/>
        <end position="606"/>
    </location>
</feature>
<comment type="caution">
    <text evidence="6">The sequence shown here is derived from an EMBL/GenBank/DDBJ whole genome shotgun (WGS) entry which is preliminary data.</text>
</comment>
<keyword evidence="1" id="KW-0812">Transmembrane</keyword>
<dbReference type="Gene3D" id="3.20.20.450">
    <property type="entry name" value="EAL domain"/>
    <property type="match status" value="1"/>
</dbReference>
<dbReference type="Pfam" id="PF00990">
    <property type="entry name" value="GGDEF"/>
    <property type="match status" value="1"/>
</dbReference>
<dbReference type="GO" id="GO:0003824">
    <property type="term" value="F:catalytic activity"/>
    <property type="evidence" value="ECO:0007669"/>
    <property type="project" value="UniProtKB-ARBA"/>
</dbReference>